<dbReference type="InterPro" id="IPR038538">
    <property type="entry name" value="MTERF_sf"/>
</dbReference>
<dbReference type="SMART" id="SM00733">
    <property type="entry name" value="Mterf"/>
    <property type="match status" value="4"/>
</dbReference>
<dbReference type="Proteomes" id="UP000264820">
    <property type="component" value="Unplaced"/>
</dbReference>
<evidence type="ECO:0000313" key="5">
    <source>
        <dbReference type="Proteomes" id="UP000264820"/>
    </source>
</evidence>
<dbReference type="Ensembl" id="ENSHCOT00000027918.1">
    <property type="protein sequence ID" value="ENSHCOP00000015027.1"/>
    <property type="gene ID" value="ENSHCOG00000018545.1"/>
</dbReference>
<comment type="similarity">
    <text evidence="1">Belongs to the mTERF family.</text>
</comment>
<keyword evidence="5" id="KW-1185">Reference proteome</keyword>
<dbReference type="Pfam" id="PF02536">
    <property type="entry name" value="mTERF"/>
    <property type="match status" value="1"/>
</dbReference>
<reference evidence="4" key="1">
    <citation type="submission" date="2025-08" db="UniProtKB">
        <authorList>
            <consortium name="Ensembl"/>
        </authorList>
    </citation>
    <scope>IDENTIFICATION</scope>
</reference>
<sequence length="347" mass="40012">MSARFAICRVLCHVTNTTTSIFSPLQSSRCLQRSWTQWRLLCSPSRNLLPNVANNDPASLQRHTGPELSLPCLLDMGFTQTQAEQIFEFACKTSGGSATKHCLSTLTVLFMLGLNPSSVMKVLTKCPILYTIKESLLQERISNLRKLGLVEGSLQRVVVHYPAILTLPVKKIKHVTLFLREKCLFTVQQVTQILRDSPAIMHEDLAQLEYKFQYVYFRMGIKQAEMVKHRLFRSTLEELRTRHTFLERRGLYQTPDKKGQTVIANPKLDSVLNVDLDTFLLAHAANASAEEYDVFRRLVAREWKQEERHHGDCQAEMEDSDDDDDDEEEEEEDEMEGKESYRKRKKK</sequence>
<dbReference type="STRING" id="109280.ENSHCOP00000015027"/>
<dbReference type="OMA" id="QAEMVKC"/>
<keyword evidence="2" id="KW-0809">Transit peptide</keyword>
<dbReference type="Gene3D" id="1.25.70.10">
    <property type="entry name" value="Transcription termination factor 3, mitochondrial"/>
    <property type="match status" value="1"/>
</dbReference>
<dbReference type="CTD" id="130916"/>
<dbReference type="GeneID" id="109520457"/>
<feature type="region of interest" description="Disordered" evidence="3">
    <location>
        <begin position="306"/>
        <end position="347"/>
    </location>
</feature>
<dbReference type="OrthoDB" id="9991972at2759"/>
<dbReference type="AlphaFoldDB" id="A0A3Q2YNR7"/>
<dbReference type="RefSeq" id="XP_019733251.1">
    <property type="nucleotide sequence ID" value="XM_019877692.1"/>
</dbReference>
<reference evidence="4" key="2">
    <citation type="submission" date="2025-09" db="UniProtKB">
        <authorList>
            <consortium name="Ensembl"/>
        </authorList>
    </citation>
    <scope>IDENTIFICATION</scope>
</reference>
<proteinExistence type="inferred from homology"/>
<evidence type="ECO:0000313" key="4">
    <source>
        <dbReference type="Ensembl" id="ENSHCOP00000015027.1"/>
    </source>
</evidence>
<organism evidence="4 5">
    <name type="scientific">Hippocampus comes</name>
    <name type="common">Tiger tail seahorse</name>
    <dbReference type="NCBI Taxonomy" id="109280"/>
    <lineage>
        <taxon>Eukaryota</taxon>
        <taxon>Metazoa</taxon>
        <taxon>Chordata</taxon>
        <taxon>Craniata</taxon>
        <taxon>Vertebrata</taxon>
        <taxon>Euteleostomi</taxon>
        <taxon>Actinopterygii</taxon>
        <taxon>Neopterygii</taxon>
        <taxon>Teleostei</taxon>
        <taxon>Neoteleostei</taxon>
        <taxon>Acanthomorphata</taxon>
        <taxon>Syngnathiaria</taxon>
        <taxon>Syngnathiformes</taxon>
        <taxon>Syngnathoidei</taxon>
        <taxon>Syngnathidae</taxon>
        <taxon>Hippocampus</taxon>
    </lineage>
</organism>
<dbReference type="KEGG" id="hcq:109520457"/>
<dbReference type="GeneTree" id="ENSGT00460000041648"/>
<evidence type="ECO:0000256" key="3">
    <source>
        <dbReference type="SAM" id="MobiDB-lite"/>
    </source>
</evidence>
<accession>A0A3Q2YNR7</accession>
<dbReference type="InterPro" id="IPR003690">
    <property type="entry name" value="MTERF"/>
</dbReference>
<evidence type="ECO:0000256" key="2">
    <source>
        <dbReference type="ARBA" id="ARBA00022946"/>
    </source>
</evidence>
<protein>
    <submittedName>
        <fullName evidence="4">Mitochondrial transcription termination factor 4</fullName>
    </submittedName>
</protein>
<evidence type="ECO:0000256" key="1">
    <source>
        <dbReference type="ARBA" id="ARBA00007692"/>
    </source>
</evidence>
<name>A0A3Q2YNR7_HIPCM</name>
<dbReference type="GO" id="GO:0003676">
    <property type="term" value="F:nucleic acid binding"/>
    <property type="evidence" value="ECO:0007669"/>
    <property type="project" value="InterPro"/>
</dbReference>
<feature type="compositionally biased region" description="Acidic residues" evidence="3">
    <location>
        <begin position="315"/>
        <end position="336"/>
    </location>
</feature>